<protein>
    <recommendedName>
        <fullName evidence="2">RNA 2',3'-cyclic phosphodiesterase</fullName>
        <shortName evidence="2">RNA 2',3'-CPDase</shortName>
        <ecNumber evidence="2">3.1.4.58</ecNumber>
    </recommendedName>
</protein>
<reference evidence="3" key="1">
    <citation type="journal article" date="2014" name="Int. J. Syst. Evol. Microbiol.">
        <title>Complete genome sequence of Corynebacterium casei LMG S-19264T (=DSM 44701T), isolated from a smear-ripened cheese.</title>
        <authorList>
            <consortium name="US DOE Joint Genome Institute (JGI-PGF)"/>
            <person name="Walter F."/>
            <person name="Albersmeier A."/>
            <person name="Kalinowski J."/>
            <person name="Ruckert C."/>
        </authorList>
    </citation>
    <scope>NUCLEOTIDE SEQUENCE</scope>
    <source>
        <strain evidence="3">CGMCC 1.12408</strain>
    </source>
</reference>
<name>A0A916S5Z0_9BACI</name>
<dbReference type="InterPro" id="IPR009097">
    <property type="entry name" value="Cyclic_Pdiesterase"/>
</dbReference>
<evidence type="ECO:0000256" key="2">
    <source>
        <dbReference type="HAMAP-Rule" id="MF_01940"/>
    </source>
</evidence>
<keyword evidence="1 2" id="KW-0378">Hydrolase</keyword>
<accession>A0A916S5Z0</accession>
<comment type="catalytic activity">
    <reaction evidence="2">
        <text>a 3'-end 2',3'-cyclophospho-ribonucleotide-RNA + H2O = a 3'-end 2'-phospho-ribonucleotide-RNA + H(+)</text>
        <dbReference type="Rhea" id="RHEA:11828"/>
        <dbReference type="Rhea" id="RHEA-COMP:10464"/>
        <dbReference type="Rhea" id="RHEA-COMP:17353"/>
        <dbReference type="ChEBI" id="CHEBI:15377"/>
        <dbReference type="ChEBI" id="CHEBI:15378"/>
        <dbReference type="ChEBI" id="CHEBI:83064"/>
        <dbReference type="ChEBI" id="CHEBI:173113"/>
        <dbReference type="EC" id="3.1.4.58"/>
    </reaction>
</comment>
<feature type="active site" description="Proton donor" evidence="2">
    <location>
        <position position="41"/>
    </location>
</feature>
<dbReference type="InterPro" id="IPR004175">
    <property type="entry name" value="RNA_CPDase"/>
</dbReference>
<dbReference type="AlphaFoldDB" id="A0A916S5Z0"/>
<reference evidence="3" key="2">
    <citation type="submission" date="2020-09" db="EMBL/GenBank/DDBJ databases">
        <authorList>
            <person name="Sun Q."/>
            <person name="Zhou Y."/>
        </authorList>
    </citation>
    <scope>NUCLEOTIDE SEQUENCE</scope>
    <source>
        <strain evidence="3">CGMCC 1.12408</strain>
    </source>
</reference>
<dbReference type="EMBL" id="BMEY01000014">
    <property type="protein sequence ID" value="GGA82616.1"/>
    <property type="molecule type" value="Genomic_DNA"/>
</dbReference>
<evidence type="ECO:0000256" key="1">
    <source>
        <dbReference type="ARBA" id="ARBA00022801"/>
    </source>
</evidence>
<proteinExistence type="inferred from homology"/>
<evidence type="ECO:0000313" key="4">
    <source>
        <dbReference type="Proteomes" id="UP000613512"/>
    </source>
</evidence>
<organism evidence="3 4">
    <name type="scientific">Ornithinibacillus halotolerans</name>
    <dbReference type="NCBI Taxonomy" id="1274357"/>
    <lineage>
        <taxon>Bacteria</taxon>
        <taxon>Bacillati</taxon>
        <taxon>Bacillota</taxon>
        <taxon>Bacilli</taxon>
        <taxon>Bacillales</taxon>
        <taxon>Bacillaceae</taxon>
        <taxon>Ornithinibacillus</taxon>
    </lineage>
</organism>
<dbReference type="PANTHER" id="PTHR35561">
    <property type="entry name" value="RNA 2',3'-CYCLIC PHOSPHODIESTERASE"/>
    <property type="match status" value="1"/>
</dbReference>
<feature type="active site" description="Proton acceptor" evidence="2">
    <location>
        <position position="125"/>
    </location>
</feature>
<dbReference type="Proteomes" id="UP000613512">
    <property type="component" value="Unassembled WGS sequence"/>
</dbReference>
<keyword evidence="4" id="KW-1185">Reference proteome</keyword>
<evidence type="ECO:0000313" key="3">
    <source>
        <dbReference type="EMBL" id="GGA82616.1"/>
    </source>
</evidence>
<comment type="similarity">
    <text evidence="2">Belongs to the 2H phosphoesterase superfamily. ThpR family.</text>
</comment>
<dbReference type="Pfam" id="PF13563">
    <property type="entry name" value="2_5_RNA_ligase2"/>
    <property type="match status" value="1"/>
</dbReference>
<comment type="function">
    <text evidence="2">Hydrolyzes RNA 2',3'-cyclic phosphodiester to an RNA 2'-phosphomonoester.</text>
</comment>
<gene>
    <name evidence="3" type="ORF">GCM10008025_27250</name>
</gene>
<dbReference type="PANTHER" id="PTHR35561:SF1">
    <property type="entry name" value="RNA 2',3'-CYCLIC PHOSPHODIESTERASE"/>
    <property type="match status" value="1"/>
</dbReference>
<dbReference type="Gene3D" id="3.90.1140.10">
    <property type="entry name" value="Cyclic phosphodiesterase"/>
    <property type="match status" value="1"/>
</dbReference>
<sequence length="184" mass="21713">MAHYFIAIPITKELAEEISIWQIDLKEKLAYKNWPYQDDLHITLKFLGEVEDKKLERLRNELKSVQYHDFSITIGSIGTFGKDDRPRVLWAGVENTDEVNGLHNKIEEVSASVGFPKENRPYRPHITLAKKWNGTTVHTMHLDEIKELYKDKTYTLHVDEFVLYQIFPSQIPKYKRIDTFQLIH</sequence>
<dbReference type="NCBIfam" id="TIGR02258">
    <property type="entry name" value="2_5_ligase"/>
    <property type="match status" value="1"/>
</dbReference>
<dbReference type="GO" id="GO:0004113">
    <property type="term" value="F:2',3'-cyclic-nucleotide 3'-phosphodiesterase activity"/>
    <property type="evidence" value="ECO:0007669"/>
    <property type="project" value="InterPro"/>
</dbReference>
<dbReference type="SUPFAM" id="SSF55144">
    <property type="entry name" value="LigT-like"/>
    <property type="match status" value="1"/>
</dbReference>
<dbReference type="RefSeq" id="WP_188385220.1">
    <property type="nucleotide sequence ID" value="NZ_BMEY01000014.1"/>
</dbReference>
<dbReference type="GO" id="GO:0008664">
    <property type="term" value="F:RNA 2',3'-cyclic 3'-phosphodiesterase activity"/>
    <property type="evidence" value="ECO:0007669"/>
    <property type="project" value="UniProtKB-EC"/>
</dbReference>
<comment type="caution">
    <text evidence="3">The sequence shown here is derived from an EMBL/GenBank/DDBJ whole genome shotgun (WGS) entry which is preliminary data.</text>
</comment>
<dbReference type="EC" id="3.1.4.58" evidence="2"/>
<dbReference type="HAMAP" id="MF_01940">
    <property type="entry name" value="RNA_CPDase"/>
    <property type="match status" value="1"/>
</dbReference>
<feature type="short sequence motif" description="HXTX 2" evidence="2">
    <location>
        <begin position="125"/>
        <end position="128"/>
    </location>
</feature>
<feature type="short sequence motif" description="HXTX 1" evidence="2">
    <location>
        <begin position="41"/>
        <end position="44"/>
    </location>
</feature>